<dbReference type="GO" id="GO:0007165">
    <property type="term" value="P:signal transduction"/>
    <property type="evidence" value="ECO:0007669"/>
    <property type="project" value="InterPro"/>
</dbReference>
<dbReference type="InterPro" id="IPR048945">
    <property type="entry name" value="RASSF8/10_RA"/>
</dbReference>
<dbReference type="OrthoDB" id="10051571at2759"/>
<organism evidence="3 4">
    <name type="scientific">Dictyocaulus viviparus</name>
    <name type="common">Bovine lungworm</name>
    <dbReference type="NCBI Taxonomy" id="29172"/>
    <lineage>
        <taxon>Eukaryota</taxon>
        <taxon>Metazoa</taxon>
        <taxon>Ecdysozoa</taxon>
        <taxon>Nematoda</taxon>
        <taxon>Chromadorea</taxon>
        <taxon>Rhabditida</taxon>
        <taxon>Rhabditina</taxon>
        <taxon>Rhabditomorpha</taxon>
        <taxon>Strongyloidea</taxon>
        <taxon>Metastrongylidae</taxon>
        <taxon>Dictyocaulus</taxon>
    </lineage>
</organism>
<dbReference type="EMBL" id="KN716606">
    <property type="protein sequence ID" value="KJH42957.1"/>
    <property type="molecule type" value="Genomic_DNA"/>
</dbReference>
<feature type="domain" description="Ras-associating" evidence="2">
    <location>
        <begin position="1"/>
        <end position="82"/>
    </location>
</feature>
<gene>
    <name evidence="3" type="ORF">DICVIV_11035</name>
</gene>
<feature type="region of interest" description="Disordered" evidence="1">
    <location>
        <begin position="271"/>
        <end position="305"/>
    </location>
</feature>
<dbReference type="InterPro" id="IPR033593">
    <property type="entry name" value="N-RASSF"/>
</dbReference>
<protein>
    <submittedName>
        <fullName evidence="3">Ras association domain protein</fullName>
    </submittedName>
</protein>
<feature type="compositionally biased region" description="Low complexity" evidence="1">
    <location>
        <begin position="277"/>
        <end position="305"/>
    </location>
</feature>
<reference evidence="3 4" key="1">
    <citation type="submission" date="2013-11" db="EMBL/GenBank/DDBJ databases">
        <title>Draft genome of the bovine lungworm Dictyocaulus viviparus.</title>
        <authorList>
            <person name="Mitreva M."/>
        </authorList>
    </citation>
    <scope>NUCLEOTIDE SEQUENCE [LARGE SCALE GENOMIC DNA]</scope>
    <source>
        <strain evidence="3 4">HannoverDv2000</strain>
    </source>
</reference>
<dbReference type="SUPFAM" id="SSF54236">
    <property type="entry name" value="Ubiquitin-like"/>
    <property type="match status" value="1"/>
</dbReference>
<dbReference type="Pfam" id="PF21712">
    <property type="entry name" value="RASSF8-10_RA"/>
    <property type="match status" value="1"/>
</dbReference>
<dbReference type="PANTHER" id="PTHR15286">
    <property type="entry name" value="RAS-ASSOCIATING DOMAIN CONTAINING PROTEIN"/>
    <property type="match status" value="1"/>
</dbReference>
<name>A0A0D8XGW0_DICVI</name>
<dbReference type="Gene3D" id="3.10.20.90">
    <property type="entry name" value="Phosphatidylinositol 3-kinase Catalytic Subunit, Chain A, domain 1"/>
    <property type="match status" value="1"/>
</dbReference>
<dbReference type="PANTHER" id="PTHR15286:SF6">
    <property type="entry name" value="GH01133P"/>
    <property type="match status" value="1"/>
</dbReference>
<keyword evidence="4" id="KW-1185">Reference proteome</keyword>
<evidence type="ECO:0000313" key="4">
    <source>
        <dbReference type="Proteomes" id="UP000053766"/>
    </source>
</evidence>
<evidence type="ECO:0000256" key="1">
    <source>
        <dbReference type="SAM" id="MobiDB-lite"/>
    </source>
</evidence>
<accession>A0A0D8XGW0</accession>
<dbReference type="CDD" id="cd16123">
    <property type="entry name" value="RA_RASSF7_like"/>
    <property type="match status" value="1"/>
</dbReference>
<dbReference type="AlphaFoldDB" id="A0A0D8XGW0"/>
<dbReference type="PROSITE" id="PS50200">
    <property type="entry name" value="RA"/>
    <property type="match status" value="1"/>
</dbReference>
<dbReference type="InterPro" id="IPR000159">
    <property type="entry name" value="RA_dom"/>
</dbReference>
<dbReference type="Proteomes" id="UP000053766">
    <property type="component" value="Unassembled WGS sequence"/>
</dbReference>
<dbReference type="InterPro" id="IPR029071">
    <property type="entry name" value="Ubiquitin-like_domsf"/>
</dbReference>
<reference evidence="4" key="2">
    <citation type="journal article" date="2016" name="Sci. Rep.">
        <title>Dictyocaulus viviparus genome, variome and transcriptome elucidate lungworm biology and support future intervention.</title>
        <authorList>
            <person name="McNulty S.N."/>
            <person name="Strube C."/>
            <person name="Rosa B.A."/>
            <person name="Martin J.C."/>
            <person name="Tyagi R."/>
            <person name="Choi Y.J."/>
            <person name="Wang Q."/>
            <person name="Hallsworth Pepin K."/>
            <person name="Zhang X."/>
            <person name="Ozersky P."/>
            <person name="Wilson R.K."/>
            <person name="Sternberg P.W."/>
            <person name="Gasser R.B."/>
            <person name="Mitreva M."/>
        </authorList>
    </citation>
    <scope>NUCLEOTIDE SEQUENCE [LARGE SCALE GENOMIC DNA]</scope>
    <source>
        <strain evidence="4">HannoverDv2000</strain>
    </source>
</reference>
<sequence length="305" mass="34879">MELKVTVDGIERSISGVSNETTCAQVIYALAHATGQKGRYIMIEKFRNKERRLSPVDRPFKLLEKWHENKSNVTFELKKIDEEDANTTFSKQTMNSSCTSVILPPSKLSEMNTVLPQQISKPLDRNRPPPPDYNSVMEQKFASLGRSGSQKTSLVYQNDDISIAEMSLSHNDLLILIEKQRNIIERQRKNLLESELTLPSEADRELFQLQRQYENLQNILTPIRWSDWPKQYQKQLKQSHKLSAAIEATKEAIDKTMSDVEKMHLEEVELQKKLSELSDSSSIPSRANDPLPMNSSNSSPSLKAF</sequence>
<evidence type="ECO:0000313" key="3">
    <source>
        <dbReference type="EMBL" id="KJH42957.1"/>
    </source>
</evidence>
<dbReference type="STRING" id="29172.A0A0D8XGW0"/>
<proteinExistence type="predicted"/>
<evidence type="ECO:0000259" key="2">
    <source>
        <dbReference type="PROSITE" id="PS50200"/>
    </source>
</evidence>